<dbReference type="AlphaFoldDB" id="E8LU68"/>
<protein>
    <recommendedName>
        <fullName evidence="3">Ccm2-related protein</fullName>
    </recommendedName>
</protein>
<sequence>MVNGHFRGKVYTKSVEILEDGRLEGEVSAGEFTIQKGGVFLGNSKNVTAEEVVTIDSVTKITASQNNSDKGNDKKGKVEQCA</sequence>
<dbReference type="InterPro" id="IPR007607">
    <property type="entry name" value="BacA/B"/>
</dbReference>
<dbReference type="STRING" id="945543.VIBR0546_21650"/>
<accession>E8LU68</accession>
<dbReference type="EMBL" id="AEVS01000062">
    <property type="protein sequence ID" value="EGA65733.1"/>
    <property type="molecule type" value="Genomic_DNA"/>
</dbReference>
<dbReference type="Proteomes" id="UP000004371">
    <property type="component" value="Unassembled WGS sequence"/>
</dbReference>
<organism evidence="1 2">
    <name type="scientific">Vibrio brasiliensis LMG 20546</name>
    <dbReference type="NCBI Taxonomy" id="945543"/>
    <lineage>
        <taxon>Bacteria</taxon>
        <taxon>Pseudomonadati</taxon>
        <taxon>Pseudomonadota</taxon>
        <taxon>Gammaproteobacteria</taxon>
        <taxon>Vibrionales</taxon>
        <taxon>Vibrionaceae</taxon>
        <taxon>Vibrio</taxon>
        <taxon>Vibrio oreintalis group</taxon>
    </lineage>
</organism>
<comment type="caution">
    <text evidence="1">The sequence shown here is derived from an EMBL/GenBank/DDBJ whole genome shotgun (WGS) entry which is preliminary data.</text>
</comment>
<gene>
    <name evidence="1" type="ORF">VIBR0546_21650</name>
</gene>
<evidence type="ECO:0008006" key="3">
    <source>
        <dbReference type="Google" id="ProtNLM"/>
    </source>
</evidence>
<keyword evidence="2" id="KW-1185">Reference proteome</keyword>
<dbReference type="Pfam" id="PF04519">
    <property type="entry name" value="Bactofilin"/>
    <property type="match status" value="1"/>
</dbReference>
<name>E8LU68_9VIBR</name>
<proteinExistence type="predicted"/>
<reference evidence="1 2" key="1">
    <citation type="journal article" date="2012" name="Int. J. Syst. Evol. Microbiol.">
        <title>Vibrio caribbeanicus sp. nov., isolated from the marine sponge Scleritoderma cyanea.</title>
        <authorList>
            <person name="Hoffmann M."/>
            <person name="Monday S.R."/>
            <person name="Allard M.W."/>
            <person name="Strain E.A."/>
            <person name="Whittaker P."/>
            <person name="Naum M."/>
            <person name="McCarthy P.J."/>
            <person name="Lopez J.V."/>
            <person name="Fischer M."/>
            <person name="Brown E.W."/>
        </authorList>
    </citation>
    <scope>NUCLEOTIDE SEQUENCE [LARGE SCALE GENOMIC DNA]</scope>
    <source>
        <strain evidence="1 2">LMG 20546</strain>
    </source>
</reference>
<evidence type="ECO:0000313" key="1">
    <source>
        <dbReference type="EMBL" id="EGA65733.1"/>
    </source>
</evidence>
<evidence type="ECO:0000313" key="2">
    <source>
        <dbReference type="Proteomes" id="UP000004371"/>
    </source>
</evidence>
<dbReference type="eggNOG" id="COG1664">
    <property type="taxonomic scope" value="Bacteria"/>
</dbReference>